<dbReference type="Gene3D" id="3.30.420.10">
    <property type="entry name" value="Ribonuclease H-like superfamily/Ribonuclease H"/>
    <property type="match status" value="1"/>
</dbReference>
<dbReference type="GO" id="GO:0005634">
    <property type="term" value="C:nucleus"/>
    <property type="evidence" value="ECO:0007669"/>
    <property type="project" value="TreeGrafter"/>
</dbReference>
<evidence type="ECO:0000256" key="1">
    <source>
        <dbReference type="ARBA" id="ARBA00022722"/>
    </source>
</evidence>
<accession>A0A1R3JZB6</accession>
<protein>
    <recommendedName>
        <fullName evidence="5">3'-5' exonuclease domain-containing protein</fullName>
    </recommendedName>
</protein>
<gene>
    <name evidence="3" type="ORF">COLO4_12929</name>
</gene>
<dbReference type="PANTHER" id="PTHR13620">
    <property type="entry name" value="3-5 EXONUCLEASE"/>
    <property type="match status" value="1"/>
</dbReference>
<keyword evidence="1" id="KW-0540">Nuclease</keyword>
<sequence>MGTYEIEIAAVKVKVTVIDSSTLVDTYISELKSLVQSGRRLVGLDIKTINPGFFGLNSLLLLCVGTRCLVLQLQNLGCIPNSVRELLADATICFVGTEMSDKFKQMPFRLTYFNRLRCESAVEIGHLAARVLKNRSLEKCDLAELGNKVEMNFSMEFQGPVFPDWNALVLTIDEVKYLVYDVYRCYAIGNRLLGML</sequence>
<name>A0A1R3JZB6_9ROSI</name>
<reference evidence="4" key="1">
    <citation type="submission" date="2013-09" db="EMBL/GenBank/DDBJ databases">
        <title>Corchorus olitorius genome sequencing.</title>
        <authorList>
            <person name="Alam M."/>
            <person name="Haque M.S."/>
            <person name="Islam M.S."/>
            <person name="Emdad E.M."/>
            <person name="Islam M.M."/>
            <person name="Ahmed B."/>
            <person name="Halim A."/>
            <person name="Hossen Q.M.M."/>
            <person name="Hossain M.Z."/>
            <person name="Ahmed R."/>
            <person name="Khan M.M."/>
            <person name="Islam R."/>
            <person name="Rashid M.M."/>
            <person name="Khan S.A."/>
            <person name="Rahman M.S."/>
            <person name="Alam M."/>
            <person name="Yahiya A.S."/>
            <person name="Khan M.S."/>
            <person name="Azam M.S."/>
            <person name="Haque T."/>
            <person name="Lashkar M.Z.H."/>
            <person name="Akhand A.I."/>
            <person name="Morshed G."/>
            <person name="Roy S."/>
            <person name="Uddin K.S."/>
            <person name="Rabeya T."/>
            <person name="Hossain A.S."/>
            <person name="Chowdhury A."/>
            <person name="Snigdha A.R."/>
            <person name="Mortoza M.S."/>
            <person name="Matin S.A."/>
            <person name="Hoque S.M.E."/>
            <person name="Islam M.K."/>
            <person name="Roy D.K."/>
            <person name="Haider R."/>
            <person name="Moosa M.M."/>
            <person name="Elias S.M."/>
            <person name="Hasan A.M."/>
            <person name="Jahan S."/>
            <person name="Shafiuddin M."/>
            <person name="Mahmood N."/>
            <person name="Shommy N.S."/>
        </authorList>
    </citation>
    <scope>NUCLEOTIDE SEQUENCE [LARGE SCALE GENOMIC DNA]</scope>
    <source>
        <strain evidence="4">cv. O-4</strain>
    </source>
</reference>
<dbReference type="InterPro" id="IPR051132">
    <property type="entry name" value="3-5_Exonuclease_domain"/>
</dbReference>
<comment type="caution">
    <text evidence="3">The sequence shown here is derived from an EMBL/GenBank/DDBJ whole genome shotgun (WGS) entry which is preliminary data.</text>
</comment>
<dbReference type="OrthoDB" id="446462at2759"/>
<dbReference type="InterPro" id="IPR036397">
    <property type="entry name" value="RNaseH_sf"/>
</dbReference>
<proteinExistence type="predicted"/>
<dbReference type="SUPFAM" id="SSF53098">
    <property type="entry name" value="Ribonuclease H-like"/>
    <property type="match status" value="1"/>
</dbReference>
<keyword evidence="2" id="KW-0378">Hydrolase</keyword>
<evidence type="ECO:0000256" key="2">
    <source>
        <dbReference type="ARBA" id="ARBA00022801"/>
    </source>
</evidence>
<organism evidence="3 4">
    <name type="scientific">Corchorus olitorius</name>
    <dbReference type="NCBI Taxonomy" id="93759"/>
    <lineage>
        <taxon>Eukaryota</taxon>
        <taxon>Viridiplantae</taxon>
        <taxon>Streptophyta</taxon>
        <taxon>Embryophyta</taxon>
        <taxon>Tracheophyta</taxon>
        <taxon>Spermatophyta</taxon>
        <taxon>Magnoliopsida</taxon>
        <taxon>eudicotyledons</taxon>
        <taxon>Gunneridae</taxon>
        <taxon>Pentapetalae</taxon>
        <taxon>rosids</taxon>
        <taxon>malvids</taxon>
        <taxon>Malvales</taxon>
        <taxon>Malvaceae</taxon>
        <taxon>Grewioideae</taxon>
        <taxon>Apeibeae</taxon>
        <taxon>Corchorus</taxon>
    </lineage>
</organism>
<evidence type="ECO:0000313" key="3">
    <source>
        <dbReference type="EMBL" id="OMP00078.1"/>
    </source>
</evidence>
<dbReference type="STRING" id="93759.A0A1R3JZB6"/>
<dbReference type="GO" id="GO:0008408">
    <property type="term" value="F:3'-5' exonuclease activity"/>
    <property type="evidence" value="ECO:0007669"/>
    <property type="project" value="TreeGrafter"/>
</dbReference>
<dbReference type="EMBL" id="AWUE01014982">
    <property type="protein sequence ID" value="OMP00078.1"/>
    <property type="molecule type" value="Genomic_DNA"/>
</dbReference>
<dbReference type="Proteomes" id="UP000187203">
    <property type="component" value="Unassembled WGS sequence"/>
</dbReference>
<dbReference type="PANTHER" id="PTHR13620:SF121">
    <property type="entry name" value="EMB|CAB82946.1-RELATED"/>
    <property type="match status" value="1"/>
</dbReference>
<dbReference type="AlphaFoldDB" id="A0A1R3JZB6"/>
<dbReference type="InterPro" id="IPR012337">
    <property type="entry name" value="RNaseH-like_sf"/>
</dbReference>
<keyword evidence="4" id="KW-1185">Reference proteome</keyword>
<evidence type="ECO:0000313" key="4">
    <source>
        <dbReference type="Proteomes" id="UP000187203"/>
    </source>
</evidence>
<dbReference type="GO" id="GO:0003676">
    <property type="term" value="F:nucleic acid binding"/>
    <property type="evidence" value="ECO:0007669"/>
    <property type="project" value="InterPro"/>
</dbReference>
<dbReference type="GO" id="GO:0005737">
    <property type="term" value="C:cytoplasm"/>
    <property type="evidence" value="ECO:0007669"/>
    <property type="project" value="TreeGrafter"/>
</dbReference>
<evidence type="ECO:0008006" key="5">
    <source>
        <dbReference type="Google" id="ProtNLM"/>
    </source>
</evidence>